<dbReference type="Proteomes" id="UP000611629">
    <property type="component" value="Unassembled WGS sequence"/>
</dbReference>
<gene>
    <name evidence="2" type="ORF">HZF24_16005</name>
</gene>
<dbReference type="InterPro" id="IPR036582">
    <property type="entry name" value="Mao_N_sf"/>
</dbReference>
<evidence type="ECO:0000259" key="1">
    <source>
        <dbReference type="Pfam" id="PF07833"/>
    </source>
</evidence>
<evidence type="ECO:0000313" key="3">
    <source>
        <dbReference type="Proteomes" id="UP000611629"/>
    </source>
</evidence>
<keyword evidence="3" id="KW-1185">Reference proteome</keyword>
<comment type="caution">
    <text evidence="2">The sequence shown here is derived from an EMBL/GenBank/DDBJ whole genome shotgun (WGS) entry which is preliminary data.</text>
</comment>
<dbReference type="EMBL" id="JACBNQ010000025">
    <property type="protein sequence ID" value="NYB75652.1"/>
    <property type="molecule type" value="Genomic_DNA"/>
</dbReference>
<sequence length="280" mass="31791">MNRNKLKNVIIFSLILMFAFSGVHVVYGESIDYTELVMSLPKDYSLTDFNSDYSVKINGKDYVIKGSPFLYRNLTYIPIRDVSEIFNIYVTFNEADRTVLLASEEKEIIISPNMSIYGDMGTSGALIKTVDHTAIEPEASFMLINDRSYVPIRFITETFGFSVDYNDVNKQIAIKGESQTPRTNSFYTEEQQMVIDAVAAYESNMSIQFKGITDFLGEDREIQANVKKELTKDVITEIITVKETNGKQYKAVHKAMFNGNNSTGVFEMFPTRGDGSFWVK</sequence>
<reference evidence="2" key="1">
    <citation type="submission" date="2020-07" db="EMBL/GenBank/DDBJ databases">
        <title>Genomic analysis of a strain of Sedimentibacter Hydroxybenzoicus DSM7310.</title>
        <authorList>
            <person name="Ma S."/>
        </authorList>
    </citation>
    <scope>NUCLEOTIDE SEQUENCE</scope>
    <source>
        <strain evidence="2">DSM 7310</strain>
    </source>
</reference>
<organism evidence="2 3">
    <name type="scientific">Sedimentibacter hydroxybenzoicus DSM 7310</name>
    <dbReference type="NCBI Taxonomy" id="1123245"/>
    <lineage>
        <taxon>Bacteria</taxon>
        <taxon>Bacillati</taxon>
        <taxon>Bacillota</taxon>
        <taxon>Tissierellia</taxon>
        <taxon>Sedimentibacter</taxon>
    </lineage>
</organism>
<name>A0A974GXJ1_SEDHY</name>
<dbReference type="InterPro" id="IPR012854">
    <property type="entry name" value="Cu_amine_oxidase-like_N"/>
</dbReference>
<dbReference type="Pfam" id="PF07833">
    <property type="entry name" value="Cu_amine_oxidN1"/>
    <property type="match status" value="1"/>
</dbReference>
<dbReference type="Gene3D" id="3.30.457.10">
    <property type="entry name" value="Copper amine oxidase-like, N-terminal domain"/>
    <property type="match status" value="1"/>
</dbReference>
<feature type="domain" description="Copper amine oxidase-like N-terminal" evidence="1">
    <location>
        <begin position="56"/>
        <end position="174"/>
    </location>
</feature>
<protein>
    <submittedName>
        <fullName evidence="2">Copper amine oxidase N-terminal domain-containing protein</fullName>
    </submittedName>
</protein>
<accession>A0A974GXJ1</accession>
<dbReference type="SUPFAM" id="SSF55383">
    <property type="entry name" value="Copper amine oxidase, domain N"/>
    <property type="match status" value="2"/>
</dbReference>
<dbReference type="RefSeq" id="WP_179239371.1">
    <property type="nucleotide sequence ID" value="NZ_JACBNQ010000025.1"/>
</dbReference>
<evidence type="ECO:0000313" key="2">
    <source>
        <dbReference type="EMBL" id="NYB75652.1"/>
    </source>
</evidence>
<proteinExistence type="predicted"/>
<dbReference type="AlphaFoldDB" id="A0A974GXJ1"/>